<reference evidence="1 2" key="1">
    <citation type="submission" date="2017-05" db="EMBL/GenBank/DDBJ databases">
        <authorList>
            <person name="Varghese N."/>
            <person name="Submissions S."/>
        </authorList>
    </citation>
    <scope>NUCLEOTIDE SEQUENCE [LARGE SCALE GENOMIC DNA]</scope>
    <source>
        <strain evidence="1 2">DSM 15949</strain>
    </source>
</reference>
<sequence>MKRTFAAICTNARKGPILFLNGPFCFDAL</sequence>
<keyword evidence="2" id="KW-1185">Reference proteome</keyword>
<evidence type="ECO:0000313" key="2">
    <source>
        <dbReference type="Proteomes" id="UP001157914"/>
    </source>
</evidence>
<name>A0ABY1PB84_9HYPH</name>
<gene>
    <name evidence="1" type="ORF">SAMN06265374_3146</name>
</gene>
<accession>A0ABY1PB84</accession>
<evidence type="ECO:0000313" key="1">
    <source>
        <dbReference type="EMBL" id="SMP29851.1"/>
    </source>
</evidence>
<organism evidence="1 2">
    <name type="scientific">Roseibium denhamense</name>
    <dbReference type="NCBI Taxonomy" id="76305"/>
    <lineage>
        <taxon>Bacteria</taxon>
        <taxon>Pseudomonadati</taxon>
        <taxon>Pseudomonadota</taxon>
        <taxon>Alphaproteobacteria</taxon>
        <taxon>Hyphomicrobiales</taxon>
        <taxon>Stappiaceae</taxon>
        <taxon>Roseibium</taxon>
    </lineage>
</organism>
<proteinExistence type="predicted"/>
<dbReference type="EMBL" id="FXTT01000004">
    <property type="protein sequence ID" value="SMP29851.1"/>
    <property type="molecule type" value="Genomic_DNA"/>
</dbReference>
<dbReference type="Proteomes" id="UP001157914">
    <property type="component" value="Unassembled WGS sequence"/>
</dbReference>
<protein>
    <submittedName>
        <fullName evidence="1">Uncharacterized protein</fullName>
    </submittedName>
</protein>
<comment type="caution">
    <text evidence="1">The sequence shown here is derived from an EMBL/GenBank/DDBJ whole genome shotgun (WGS) entry which is preliminary data.</text>
</comment>